<dbReference type="EC" id="3.1.13.1" evidence="4"/>
<dbReference type="KEGG" id="llh:I41_46130"/>
<keyword evidence="4" id="KW-0963">Cytoplasm</keyword>
<dbReference type="SUPFAM" id="SSF50249">
    <property type="entry name" value="Nucleic acid-binding proteins"/>
    <property type="match status" value="4"/>
</dbReference>
<name>A0A517U458_9BACT</name>
<evidence type="ECO:0000313" key="7">
    <source>
        <dbReference type="EMBL" id="QDT75403.1"/>
    </source>
</evidence>
<keyword evidence="4" id="KW-0694">RNA-binding</keyword>
<keyword evidence="1 4" id="KW-0540">Nuclease</keyword>
<dbReference type="Proteomes" id="UP000317909">
    <property type="component" value="Chromosome"/>
</dbReference>
<evidence type="ECO:0000313" key="8">
    <source>
        <dbReference type="Proteomes" id="UP000317909"/>
    </source>
</evidence>
<feature type="compositionally biased region" description="Basic residues" evidence="5">
    <location>
        <begin position="822"/>
        <end position="836"/>
    </location>
</feature>
<organism evidence="7 8">
    <name type="scientific">Lacipirellula limnantheis</name>
    <dbReference type="NCBI Taxonomy" id="2528024"/>
    <lineage>
        <taxon>Bacteria</taxon>
        <taxon>Pseudomonadati</taxon>
        <taxon>Planctomycetota</taxon>
        <taxon>Planctomycetia</taxon>
        <taxon>Pirellulales</taxon>
        <taxon>Lacipirellulaceae</taxon>
        <taxon>Lacipirellula</taxon>
    </lineage>
</organism>
<dbReference type="InterPro" id="IPR050180">
    <property type="entry name" value="RNR_Ribonuclease"/>
</dbReference>
<dbReference type="GO" id="GO:0003723">
    <property type="term" value="F:RNA binding"/>
    <property type="evidence" value="ECO:0007669"/>
    <property type="project" value="UniProtKB-UniRule"/>
</dbReference>
<evidence type="ECO:0000256" key="1">
    <source>
        <dbReference type="ARBA" id="ARBA00022722"/>
    </source>
</evidence>
<comment type="similarity">
    <text evidence="4">Belongs to the RNR ribonuclease family. RNase R subfamily.</text>
</comment>
<comment type="catalytic activity">
    <reaction evidence="4">
        <text>Exonucleolytic cleavage in the 3'- to 5'-direction to yield nucleoside 5'-phosphates.</text>
        <dbReference type="EC" id="3.1.13.1"/>
    </reaction>
</comment>
<keyword evidence="2 4" id="KW-0378">Hydrolase</keyword>
<evidence type="ECO:0000259" key="6">
    <source>
        <dbReference type="PROSITE" id="PS50126"/>
    </source>
</evidence>
<feature type="domain" description="S1 motif" evidence="6">
    <location>
        <begin position="713"/>
        <end position="794"/>
    </location>
</feature>
<dbReference type="Pfam" id="PF08206">
    <property type="entry name" value="OB_RNB"/>
    <property type="match status" value="1"/>
</dbReference>
<dbReference type="SMART" id="SM00316">
    <property type="entry name" value="S1"/>
    <property type="match status" value="1"/>
</dbReference>
<dbReference type="EMBL" id="CP036339">
    <property type="protein sequence ID" value="QDT75403.1"/>
    <property type="molecule type" value="Genomic_DNA"/>
</dbReference>
<reference evidence="7 8" key="1">
    <citation type="submission" date="2019-02" db="EMBL/GenBank/DDBJ databases">
        <title>Deep-cultivation of Planctomycetes and their phenomic and genomic characterization uncovers novel biology.</title>
        <authorList>
            <person name="Wiegand S."/>
            <person name="Jogler M."/>
            <person name="Boedeker C."/>
            <person name="Pinto D."/>
            <person name="Vollmers J."/>
            <person name="Rivas-Marin E."/>
            <person name="Kohn T."/>
            <person name="Peeters S.H."/>
            <person name="Heuer A."/>
            <person name="Rast P."/>
            <person name="Oberbeckmann S."/>
            <person name="Bunk B."/>
            <person name="Jeske O."/>
            <person name="Meyerdierks A."/>
            <person name="Storesund J.E."/>
            <person name="Kallscheuer N."/>
            <person name="Luecker S."/>
            <person name="Lage O.M."/>
            <person name="Pohl T."/>
            <person name="Merkel B.J."/>
            <person name="Hornburger P."/>
            <person name="Mueller R.-W."/>
            <person name="Bruemmer F."/>
            <person name="Labrenz M."/>
            <person name="Spormann A.M."/>
            <person name="Op den Camp H."/>
            <person name="Overmann J."/>
            <person name="Amann R."/>
            <person name="Jetten M.S.M."/>
            <person name="Mascher T."/>
            <person name="Medema M.H."/>
            <person name="Devos D.P."/>
            <person name="Kaster A.-K."/>
            <person name="Ovreas L."/>
            <person name="Rohde M."/>
            <person name="Galperin M.Y."/>
            <person name="Jogler C."/>
        </authorList>
    </citation>
    <scope>NUCLEOTIDE SEQUENCE [LARGE SCALE GENOMIC DNA]</scope>
    <source>
        <strain evidence="7 8">I41</strain>
    </source>
</reference>
<evidence type="ECO:0000256" key="5">
    <source>
        <dbReference type="SAM" id="MobiDB-lite"/>
    </source>
</evidence>
<dbReference type="SMART" id="SM00955">
    <property type="entry name" value="RNB"/>
    <property type="match status" value="1"/>
</dbReference>
<comment type="subcellular location">
    <subcellularLocation>
        <location evidence="4">Cytoplasm</location>
    </subcellularLocation>
</comment>
<feature type="region of interest" description="Disordered" evidence="5">
    <location>
        <begin position="451"/>
        <end position="475"/>
    </location>
</feature>
<feature type="compositionally biased region" description="Polar residues" evidence="5">
    <location>
        <begin position="452"/>
        <end position="462"/>
    </location>
</feature>
<keyword evidence="8" id="KW-1185">Reference proteome</keyword>
<sequence length="836" mass="92233">MQHLREEILSIVNHADYKAMKPKLITKRLGLTGDEAETVRKTVKKMVREGLVAYGSNHMVLPVAGGGKAEGGRGKAPAHDATTSSEELPTPLEPFSPLTTGAVDEAGDQSEPKPKKKKPKGDPDHIVGAFRRMEAGFGFVRPEGTQRVEGRDADIFIPANAAGDAASGDTVSVKISQRGRGGKLEGRIIDVVDRATNRFVGTYFEQGGMGMVQIDGKLFTQPIYVGDPGAKGVQHDDKVVIEMVRFPSHVHDGEGVIIEVLGNRGLPGVDTLSIMHEYSLPGPFAEDALEDARLQAEKFDESIGTESSGLHRQDITGETIITIDPVTARDFDDAISLTRADNGHWLLGVHIADVSHFVQPKTALDREAKDRATSVYLPDRVIPMLPEIISNNLASLQPDRIRYAITARIEFTADGVRIGTDVFKSAIKSRRRFTYEEVDEYLLARGMVSRAAQPSASPTETPSPKKPARPAKTSASVFSNLTPEVDALLERMFALAMQLRERRFRRGALELNRPELEIDLDKDGRVTGAHLEVNTESHQIIEEFMLAANEAVAEKLFDAELIFLRRVHGAPDPRKLKALTAFVSELGIKTDSLESRFALQKLLKDIEGDPREHAINYATLRSMQRAVYSPEEEGHFALASDCYCHFTSPIRRYPDLTIHRLIDELAQGKKPLQNLETLLILGDHCSDREQRATEAERELNKVKLLNYFADKIGTEMNGYITGVESFGLFVTGSDIPAEGFIPIAALTDDYYRFDRAGHVVHGLRSGNSYRLGDPVRVAVAAVDVDRRQLDFRLLGRIGKSNVPSPRTRSRRSPASPHDPVKPGKKKGPRKGGKRRK</sequence>
<keyword evidence="3 4" id="KW-0269">Exonuclease</keyword>
<dbReference type="Pfam" id="PF00773">
    <property type="entry name" value="RNB"/>
    <property type="match status" value="1"/>
</dbReference>
<evidence type="ECO:0000256" key="4">
    <source>
        <dbReference type="HAMAP-Rule" id="MF_01895"/>
    </source>
</evidence>
<evidence type="ECO:0000256" key="3">
    <source>
        <dbReference type="ARBA" id="ARBA00022839"/>
    </source>
</evidence>
<dbReference type="RefSeq" id="WP_246133727.1">
    <property type="nucleotide sequence ID" value="NZ_CP036339.1"/>
</dbReference>
<dbReference type="Gene3D" id="2.40.50.140">
    <property type="entry name" value="Nucleic acid-binding proteins"/>
    <property type="match status" value="2"/>
</dbReference>
<dbReference type="InterPro" id="IPR001900">
    <property type="entry name" value="RNase_II/R"/>
</dbReference>
<protein>
    <recommendedName>
        <fullName evidence="4">Ribonuclease R</fullName>
        <shortName evidence="4">RNase R</shortName>
        <ecNumber evidence="4">3.1.13.1</ecNumber>
    </recommendedName>
</protein>
<dbReference type="InterPro" id="IPR013223">
    <property type="entry name" value="RNase_B_OB_dom"/>
</dbReference>
<dbReference type="PROSITE" id="PS50126">
    <property type="entry name" value="S1"/>
    <property type="match status" value="1"/>
</dbReference>
<gene>
    <name evidence="4 7" type="primary">rnr</name>
    <name evidence="7" type="ORF">I41_46130</name>
</gene>
<dbReference type="SMART" id="SM00357">
    <property type="entry name" value="CSP"/>
    <property type="match status" value="1"/>
</dbReference>
<dbReference type="GO" id="GO:0005829">
    <property type="term" value="C:cytosol"/>
    <property type="evidence" value="ECO:0007669"/>
    <property type="project" value="TreeGrafter"/>
</dbReference>
<dbReference type="InterPro" id="IPR011129">
    <property type="entry name" value="CSD"/>
</dbReference>
<proteinExistence type="inferred from homology"/>
<dbReference type="HAMAP" id="MF_01895">
    <property type="entry name" value="RNase_R"/>
    <property type="match status" value="1"/>
</dbReference>
<dbReference type="InterPro" id="IPR003029">
    <property type="entry name" value="S1_domain"/>
</dbReference>
<dbReference type="Pfam" id="PF17876">
    <property type="entry name" value="CSD2"/>
    <property type="match status" value="1"/>
</dbReference>
<dbReference type="AlphaFoldDB" id="A0A517U458"/>
<dbReference type="PANTHER" id="PTHR23355:SF9">
    <property type="entry name" value="DIS3-LIKE EXONUCLEASE 2"/>
    <property type="match status" value="1"/>
</dbReference>
<dbReference type="InterPro" id="IPR040476">
    <property type="entry name" value="CSD2"/>
</dbReference>
<dbReference type="Pfam" id="PF00575">
    <property type="entry name" value="S1"/>
    <property type="match status" value="1"/>
</dbReference>
<dbReference type="PANTHER" id="PTHR23355">
    <property type="entry name" value="RIBONUCLEASE"/>
    <property type="match status" value="1"/>
</dbReference>
<accession>A0A517U458</accession>
<dbReference type="GO" id="GO:0008859">
    <property type="term" value="F:exoribonuclease II activity"/>
    <property type="evidence" value="ECO:0007669"/>
    <property type="project" value="UniProtKB-UniRule"/>
</dbReference>
<evidence type="ECO:0000256" key="2">
    <source>
        <dbReference type="ARBA" id="ARBA00022801"/>
    </source>
</evidence>
<comment type="function">
    <text evidence="4">3'-5' exoribonuclease that releases 5'-nucleoside monophosphates and is involved in maturation of structured RNAs.</text>
</comment>
<dbReference type="CDD" id="cd04471">
    <property type="entry name" value="S1_RNase_R"/>
    <property type="match status" value="1"/>
</dbReference>
<feature type="region of interest" description="Disordered" evidence="5">
    <location>
        <begin position="64"/>
        <end position="125"/>
    </location>
</feature>
<dbReference type="GO" id="GO:0006402">
    <property type="term" value="P:mRNA catabolic process"/>
    <property type="evidence" value="ECO:0007669"/>
    <property type="project" value="TreeGrafter"/>
</dbReference>
<dbReference type="InterPro" id="IPR012340">
    <property type="entry name" value="NA-bd_OB-fold"/>
</dbReference>
<dbReference type="InterPro" id="IPR011805">
    <property type="entry name" value="RNase_R"/>
</dbReference>
<feature type="region of interest" description="Disordered" evidence="5">
    <location>
        <begin position="799"/>
        <end position="836"/>
    </location>
</feature>